<gene>
    <name evidence="4" type="ORF">GCM10025876_26500</name>
</gene>
<proteinExistence type="predicted"/>
<accession>A0ABQ6IFF4</accession>
<organism evidence="4 5">
    <name type="scientific">Demequina litorisediminis</name>
    <dbReference type="NCBI Taxonomy" id="1849022"/>
    <lineage>
        <taxon>Bacteria</taxon>
        <taxon>Bacillati</taxon>
        <taxon>Actinomycetota</taxon>
        <taxon>Actinomycetes</taxon>
        <taxon>Micrococcales</taxon>
        <taxon>Demequinaceae</taxon>
        <taxon>Demequina</taxon>
    </lineage>
</organism>
<comment type="subcellular location">
    <subcellularLocation>
        <location evidence="1">Cell membrane</location>
        <topology evidence="1">Multi-pass membrane protein</topology>
    </subcellularLocation>
</comment>
<protein>
    <submittedName>
        <fullName evidence="4">Uncharacterized protein</fullName>
    </submittedName>
</protein>
<dbReference type="EMBL" id="BSUN01000001">
    <property type="protein sequence ID" value="GMA36446.1"/>
    <property type="molecule type" value="Genomic_DNA"/>
</dbReference>
<evidence type="ECO:0000256" key="1">
    <source>
        <dbReference type="ARBA" id="ARBA00004651"/>
    </source>
</evidence>
<name>A0ABQ6IFF4_9MICO</name>
<evidence type="ECO:0000313" key="5">
    <source>
        <dbReference type="Proteomes" id="UP001157125"/>
    </source>
</evidence>
<comment type="caution">
    <text evidence="4">The sequence shown here is derived from an EMBL/GenBank/DDBJ whole genome shotgun (WGS) entry which is preliminary data.</text>
</comment>
<dbReference type="PANTHER" id="PTHR43163:SF6">
    <property type="entry name" value="DIPEPTIDE TRANSPORT SYSTEM PERMEASE PROTEIN DPPB-RELATED"/>
    <property type="match status" value="1"/>
</dbReference>
<evidence type="ECO:0000256" key="3">
    <source>
        <dbReference type="ARBA" id="ARBA00022475"/>
    </source>
</evidence>
<sequence length="93" mass="10735">MRFLLRRLAFYLFTAWAAITINFFLPRMLKGDPVTAYLQKNQGKVSPEAIDSLRTLFGLDSDASLWQQYLDYWGQAPARRPGSVLLQRPRPCV</sequence>
<evidence type="ECO:0000313" key="4">
    <source>
        <dbReference type="EMBL" id="GMA36446.1"/>
    </source>
</evidence>
<keyword evidence="3" id="KW-0472">Membrane</keyword>
<keyword evidence="3" id="KW-1003">Cell membrane</keyword>
<keyword evidence="5" id="KW-1185">Reference proteome</keyword>
<dbReference type="Proteomes" id="UP001157125">
    <property type="component" value="Unassembled WGS sequence"/>
</dbReference>
<dbReference type="PANTHER" id="PTHR43163">
    <property type="entry name" value="DIPEPTIDE TRANSPORT SYSTEM PERMEASE PROTEIN DPPB-RELATED"/>
    <property type="match status" value="1"/>
</dbReference>
<evidence type="ECO:0000256" key="2">
    <source>
        <dbReference type="ARBA" id="ARBA00022448"/>
    </source>
</evidence>
<reference evidence="5" key="1">
    <citation type="journal article" date="2019" name="Int. J. Syst. Evol. Microbiol.">
        <title>The Global Catalogue of Microorganisms (GCM) 10K type strain sequencing project: providing services to taxonomists for standard genome sequencing and annotation.</title>
        <authorList>
            <consortium name="The Broad Institute Genomics Platform"/>
            <consortium name="The Broad Institute Genome Sequencing Center for Infectious Disease"/>
            <person name="Wu L."/>
            <person name="Ma J."/>
        </authorList>
    </citation>
    <scope>NUCLEOTIDE SEQUENCE [LARGE SCALE GENOMIC DNA]</scope>
    <source>
        <strain evidence="5">NBRC 112299</strain>
    </source>
</reference>
<keyword evidence="2" id="KW-0813">Transport</keyword>